<gene>
    <name evidence="7" type="ORF">RM572_16305</name>
</gene>
<evidence type="ECO:0000256" key="6">
    <source>
        <dbReference type="SAM" id="MobiDB-lite"/>
    </source>
</evidence>
<keyword evidence="5" id="KW-1015">Disulfide bond</keyword>
<feature type="compositionally biased region" description="Low complexity" evidence="6">
    <location>
        <begin position="52"/>
        <end position="61"/>
    </location>
</feature>
<evidence type="ECO:0000256" key="5">
    <source>
        <dbReference type="ARBA" id="ARBA00023157"/>
    </source>
</evidence>
<dbReference type="Gene3D" id="2.40.10.10">
    <property type="entry name" value="Trypsin-like serine proteases"/>
    <property type="match status" value="2"/>
</dbReference>
<name>A0ABU2NUW6_9ACTN</name>
<dbReference type="PRINTS" id="PR00861">
    <property type="entry name" value="ALYTICPTASE"/>
</dbReference>
<reference evidence="8" key="1">
    <citation type="submission" date="2023-07" db="EMBL/GenBank/DDBJ databases">
        <title>30 novel species of actinomycetes from the DSMZ collection.</title>
        <authorList>
            <person name="Nouioui I."/>
        </authorList>
    </citation>
    <scope>NUCLEOTIDE SEQUENCE [LARGE SCALE GENOMIC DNA]</scope>
    <source>
        <strain evidence="8">DSM 42041</strain>
    </source>
</reference>
<keyword evidence="2" id="KW-0645">Protease</keyword>
<keyword evidence="4" id="KW-0720">Serine protease</keyword>
<keyword evidence="8" id="KW-1185">Reference proteome</keyword>
<protein>
    <submittedName>
        <fullName evidence="7">S1 family peptidase</fullName>
    </submittedName>
</protein>
<comment type="similarity">
    <text evidence="1">Belongs to the peptidase S1 family.</text>
</comment>
<evidence type="ECO:0000313" key="7">
    <source>
        <dbReference type="EMBL" id="MDT0380317.1"/>
    </source>
</evidence>
<dbReference type="CDD" id="cd21112">
    <property type="entry name" value="alphaLP-like"/>
    <property type="match status" value="1"/>
</dbReference>
<dbReference type="RefSeq" id="WP_311674082.1">
    <property type="nucleotide sequence ID" value="NZ_JAVREQ010000014.1"/>
</dbReference>
<evidence type="ECO:0000256" key="2">
    <source>
        <dbReference type="ARBA" id="ARBA00022670"/>
    </source>
</evidence>
<sequence>MSTSRTTPRRSPSRRKGRLVAVLAGLLAALTVWAPGAVAEPGPVLAGGGAAGTAAADAATPRGDRGPDASSQTIAPGDPIFSGGARCTAGFNVTDGTDVFIVTAGHCTSVGSTWYADPQLTVPIGPTVSSSFPGNDYGLIRYDNPDLTPEGGYSLGTPYVGQQVYIKTPQTGIHSGTITALNATIDYGPDGVIHGLIRTNICLPVGAGGGTPLFGPNDQALGIASGGSGSCSSGGTSFFQPLNEVLSAFGLTLY</sequence>
<keyword evidence="3" id="KW-0378">Hydrolase</keyword>
<comment type="caution">
    <text evidence="7">The sequence shown here is derived from an EMBL/GenBank/DDBJ whole genome shotgun (WGS) entry which is preliminary data.</text>
</comment>
<evidence type="ECO:0000256" key="4">
    <source>
        <dbReference type="ARBA" id="ARBA00022825"/>
    </source>
</evidence>
<dbReference type="InterPro" id="IPR001316">
    <property type="entry name" value="Pept_S1A_streptogrisin"/>
</dbReference>
<dbReference type="InterPro" id="IPR009003">
    <property type="entry name" value="Peptidase_S1_PA"/>
</dbReference>
<accession>A0ABU2NUW6</accession>
<proteinExistence type="inferred from homology"/>
<evidence type="ECO:0000256" key="1">
    <source>
        <dbReference type="ARBA" id="ARBA00007664"/>
    </source>
</evidence>
<feature type="region of interest" description="Disordered" evidence="6">
    <location>
        <begin position="48"/>
        <end position="77"/>
    </location>
</feature>
<dbReference type="InterPro" id="IPR043504">
    <property type="entry name" value="Peptidase_S1_PA_chymotrypsin"/>
</dbReference>
<evidence type="ECO:0000313" key="8">
    <source>
        <dbReference type="Proteomes" id="UP001183414"/>
    </source>
</evidence>
<dbReference type="EMBL" id="JAVREQ010000014">
    <property type="protein sequence ID" value="MDT0380317.1"/>
    <property type="molecule type" value="Genomic_DNA"/>
</dbReference>
<dbReference type="SUPFAM" id="SSF50494">
    <property type="entry name" value="Trypsin-like serine proteases"/>
    <property type="match status" value="1"/>
</dbReference>
<dbReference type="Proteomes" id="UP001183414">
    <property type="component" value="Unassembled WGS sequence"/>
</dbReference>
<organism evidence="7 8">
    <name type="scientific">Streptomyces hazeniae</name>
    <dbReference type="NCBI Taxonomy" id="3075538"/>
    <lineage>
        <taxon>Bacteria</taxon>
        <taxon>Bacillati</taxon>
        <taxon>Actinomycetota</taxon>
        <taxon>Actinomycetes</taxon>
        <taxon>Kitasatosporales</taxon>
        <taxon>Streptomycetaceae</taxon>
        <taxon>Streptomyces</taxon>
    </lineage>
</organism>
<evidence type="ECO:0000256" key="3">
    <source>
        <dbReference type="ARBA" id="ARBA00022801"/>
    </source>
</evidence>